<evidence type="ECO:0000256" key="12">
    <source>
        <dbReference type="ARBA" id="ARBA00022729"/>
    </source>
</evidence>
<dbReference type="Gene3D" id="2.30.230.10">
    <property type="entry name" value="Lipovitellin, beta-sheet shell regions, chain A"/>
    <property type="match status" value="1"/>
</dbReference>
<reference evidence="22" key="5">
    <citation type="submission" date="2025-09" db="UniProtKB">
        <authorList>
            <consortium name="Ensembl"/>
        </authorList>
    </citation>
    <scope>IDENTIFICATION</scope>
</reference>
<keyword evidence="20" id="KW-0175">Coiled coil</keyword>
<keyword evidence="19" id="KW-1015">Disulfide bond</keyword>
<gene>
    <name evidence="22" type="primary">apoba</name>
</gene>
<dbReference type="Pfam" id="PF09172">
    <property type="entry name" value="Vit_open_b-sht"/>
    <property type="match status" value="1"/>
</dbReference>
<evidence type="ECO:0000256" key="7">
    <source>
        <dbReference type="ARBA" id="ARBA00022525"/>
    </source>
</evidence>
<keyword evidence="9" id="KW-0358">Heparin-binding</keyword>
<evidence type="ECO:0000256" key="5">
    <source>
        <dbReference type="ARBA" id="ARBA00022490"/>
    </source>
</evidence>
<dbReference type="SMART" id="SM00638">
    <property type="entry name" value="LPD_N"/>
    <property type="match status" value="1"/>
</dbReference>
<evidence type="ECO:0000313" key="22">
    <source>
        <dbReference type="Ensembl" id="ENSCMIP00000019992.1"/>
    </source>
</evidence>
<evidence type="ECO:0000256" key="6">
    <source>
        <dbReference type="ARBA" id="ARBA00022513"/>
    </source>
</evidence>
<evidence type="ECO:0000256" key="1">
    <source>
        <dbReference type="ARBA" id="ARBA00004496"/>
    </source>
</evidence>
<evidence type="ECO:0000256" key="14">
    <source>
        <dbReference type="ARBA" id="ARBA00023098"/>
    </source>
</evidence>
<dbReference type="Ensembl" id="ENSCMIT00000020364.1">
    <property type="protein sequence ID" value="ENSCMIP00000019992.1"/>
    <property type="gene ID" value="ENSCMIG00000009248.1"/>
</dbReference>
<evidence type="ECO:0000259" key="21">
    <source>
        <dbReference type="PROSITE" id="PS51211"/>
    </source>
</evidence>
<dbReference type="Pfam" id="PF12491">
    <property type="entry name" value="ApoB100_C"/>
    <property type="match status" value="1"/>
</dbReference>
<feature type="coiled-coil region" evidence="20">
    <location>
        <begin position="2269"/>
        <end position="2337"/>
    </location>
</feature>
<comment type="subcellular location">
    <subcellularLocation>
        <location evidence="1">Cytoplasm</location>
    </subcellularLocation>
    <subcellularLocation>
        <location evidence="2">Lipid droplet</location>
    </subcellularLocation>
    <subcellularLocation>
        <location evidence="3">Secreted</location>
    </subcellularLocation>
</comment>
<name>A0A4W3HYL5_CALMI</name>
<evidence type="ECO:0000256" key="8">
    <source>
        <dbReference type="ARBA" id="ARBA00022548"/>
    </source>
</evidence>
<reference evidence="23" key="2">
    <citation type="journal article" date="2007" name="PLoS Biol.">
        <title>Survey sequencing and comparative analysis of the elephant shark (Callorhinchus milii) genome.</title>
        <authorList>
            <person name="Venkatesh B."/>
            <person name="Kirkness E.F."/>
            <person name="Loh Y.H."/>
            <person name="Halpern A.L."/>
            <person name="Lee A.P."/>
            <person name="Johnson J."/>
            <person name="Dandona N."/>
            <person name="Viswanathan L.D."/>
            <person name="Tay A."/>
            <person name="Venter J.C."/>
            <person name="Strausberg R.L."/>
            <person name="Brenner S."/>
        </authorList>
    </citation>
    <scope>NUCLEOTIDE SEQUENCE [LARGE SCALE GENOMIC DNA]</scope>
</reference>
<keyword evidence="6" id="KW-0162">Chylomicron</keyword>
<comment type="caution">
    <text evidence="19">Lacks conserved residue(s) required for the propagation of feature annotation.</text>
</comment>
<reference evidence="23" key="3">
    <citation type="journal article" date="2014" name="Nature">
        <title>Elephant shark genome provides unique insights into gnathostome evolution.</title>
        <authorList>
            <consortium name="International Elephant Shark Genome Sequencing Consortium"/>
            <person name="Venkatesh B."/>
            <person name="Lee A.P."/>
            <person name="Ravi V."/>
            <person name="Maurya A.K."/>
            <person name="Lian M.M."/>
            <person name="Swann J.B."/>
            <person name="Ohta Y."/>
            <person name="Flajnik M.F."/>
            <person name="Sutoh Y."/>
            <person name="Kasahara M."/>
            <person name="Hoon S."/>
            <person name="Gangu V."/>
            <person name="Roy S.W."/>
            <person name="Irimia M."/>
            <person name="Korzh V."/>
            <person name="Kondrychyn I."/>
            <person name="Lim Z.W."/>
            <person name="Tay B.H."/>
            <person name="Tohari S."/>
            <person name="Kong K.W."/>
            <person name="Ho S."/>
            <person name="Lorente-Galdos B."/>
            <person name="Quilez J."/>
            <person name="Marques-Bonet T."/>
            <person name="Raney B.J."/>
            <person name="Ingham P.W."/>
            <person name="Tay A."/>
            <person name="Hillier L.W."/>
            <person name="Minx P."/>
            <person name="Boehm T."/>
            <person name="Wilson R.K."/>
            <person name="Brenner S."/>
            <person name="Warren W.C."/>
        </authorList>
    </citation>
    <scope>NUCLEOTIDE SEQUENCE [LARGE SCALE GENOMIC DNA]</scope>
</reference>
<keyword evidence="13" id="KW-0445">Lipid transport</keyword>
<evidence type="ECO:0000256" key="16">
    <source>
        <dbReference type="ARBA" id="ARBA00023180"/>
    </source>
</evidence>
<dbReference type="Pfam" id="PF06448">
    <property type="entry name" value="DUF1081"/>
    <property type="match status" value="1"/>
</dbReference>
<dbReference type="PROSITE" id="PS51211">
    <property type="entry name" value="VITELLOGENIN"/>
    <property type="match status" value="1"/>
</dbReference>
<evidence type="ECO:0000256" key="11">
    <source>
        <dbReference type="ARBA" id="ARBA00022710"/>
    </source>
</evidence>
<organism evidence="22 23">
    <name type="scientific">Callorhinchus milii</name>
    <name type="common">Ghost shark</name>
    <dbReference type="NCBI Taxonomy" id="7868"/>
    <lineage>
        <taxon>Eukaryota</taxon>
        <taxon>Metazoa</taxon>
        <taxon>Chordata</taxon>
        <taxon>Craniata</taxon>
        <taxon>Vertebrata</taxon>
        <taxon>Chondrichthyes</taxon>
        <taxon>Holocephali</taxon>
        <taxon>Chimaeriformes</taxon>
        <taxon>Callorhinchidae</taxon>
        <taxon>Callorhinchus</taxon>
    </lineage>
</organism>
<dbReference type="GO" id="GO:0005737">
    <property type="term" value="C:cytoplasm"/>
    <property type="evidence" value="ECO:0007669"/>
    <property type="project" value="UniProtKB-SubCell"/>
</dbReference>
<dbReference type="STRING" id="7868.ENSCMIP00000019992"/>
<evidence type="ECO:0000256" key="19">
    <source>
        <dbReference type="PROSITE-ProRule" id="PRU00557"/>
    </source>
</evidence>
<dbReference type="InParanoid" id="A0A4W3HYL5"/>
<evidence type="ECO:0000256" key="4">
    <source>
        <dbReference type="ARBA" id="ARBA00022448"/>
    </source>
</evidence>
<evidence type="ECO:0000256" key="10">
    <source>
        <dbReference type="ARBA" id="ARBA00022677"/>
    </source>
</evidence>
<dbReference type="GO" id="GO:0034361">
    <property type="term" value="C:very-low-density lipoprotein particle"/>
    <property type="evidence" value="ECO:0007669"/>
    <property type="project" value="UniProtKB-KW"/>
</dbReference>
<keyword evidence="15" id="KW-1207">Sterol metabolism</keyword>
<keyword evidence="4" id="KW-0813">Transport</keyword>
<dbReference type="PANTHER" id="PTHR13769">
    <property type="entry name" value="APOLIPOPROTEIN B"/>
    <property type="match status" value="1"/>
</dbReference>
<keyword evidence="10" id="KW-0551">Lipid droplet</keyword>
<feature type="coiled-coil region" evidence="20">
    <location>
        <begin position="4322"/>
        <end position="4349"/>
    </location>
</feature>
<dbReference type="InterPro" id="IPR009454">
    <property type="entry name" value="Lipid_transpt_open_b-sht"/>
</dbReference>
<dbReference type="GO" id="GO:0042627">
    <property type="term" value="C:chylomicron"/>
    <property type="evidence" value="ECO:0007669"/>
    <property type="project" value="UniProtKB-KW"/>
</dbReference>
<keyword evidence="11" id="KW-0427">LDL</keyword>
<sequence>RILNPFLPFNIFFTQLETSNGVPGTANSRSGIKMSCKVELEVPRHCGLMMQVNQCKLQEVHSINADGKPIFKKSKESEDFQKAMSQYELKFITTSERMDVTLYPHQDETTNILNVKRGIISALLLPMESNEDTQTVNMDSVYGNCTSQLTVKNRKGDTATDITMGRDLTQCSRFTPITDVSSPLALVRGLDMPLSSLLGSSQSCKYSLDVKRKHVTEATCNEKHIFLPYSHKNEYGIMTHVKQTLKLSELQRINSRYFTEDEANVKELTLEYVDSRVKSTDSALKTLQELVKQSETAQNQQRANLFQIFVSELRSMEKDALRTILPKLMETSSSITLQALPQCGTPECFSAILKLFQSESASPLLTDAVTYAMGLMPSPCKTRVQETLNIAKYRQSRATFYALSHTVRKFYNKQQTVGPELKAVADYMMSLIGSDCSGEKDKIYLTLKALGNMGKAMENTNPEITPTLLKCVVNSNTSPSIQQAAIQAFRQMTLNEEARSMLLQVYLDVTSPLLKRLGAYFMVMKNPSTSDLGKITRNLPTEENEELQSFVSSHLIHILQSEEPTVQELKNKVAIVLKDPLVNLSGLSRHYEASKKTNIPGLKGPVAATVQSNLIFESYTRIPRAVMLETTLNAFGRSIDLFELGLDGKGFEPSLEAIFGLEGFFPNSAMKALYWVDGKVPEKVSQVLFNWFGVSRNSEAPKDGLMKELMLNFQKMLKEIQTQAGTPEANAFLRILGNELGYVKFNDIKLLGDMLSRSSKYLQQLPVQISQALLKGTSGDLFAHYIFMDNQFNLPTGAGLPLKFSLSGVIAPGAKAGIKVERKQGDMFIKPSVGVEFVSQLGVNVPDFTRNAIQMNYNLYHESGFEAKISMNNGQVKLTIPAPKEPTKLFSMSNRLSLLYSTKIEDIPSIMENRQEWKSCKPLISGLNLCSSATYSNAIHVLFNSRFVVELEPTGTVNEYSATLTYQSQKNKGDLEHSLKFAVQAEGAEDTQAKVEIKYNTNKHVVTGDIQIPKFDMEFGVKMGIQDTSASEKISYALSFNITNKNVPEVTLIGRVSDRKDILLQGLFSVPQLAMQANTDTHIQLGDNSFIAEFDAAALIPHSKASHKVNFRFDSKKAQISCTSEVVSDIKTIREQMSTIQMPDLSEYPGTLQKYTDQLLDRKVAQTDMTLKHIISKAAVAMNTWLKRASEDVPYAATLQNKLKSLQDLNFEKMGLSSINLPEKLFLKHHGSSKCMFSKEKMSITIPIPFGGKVTKEMQVLPRSFRTPAVLALGFNIPSKEYNLPINSIPSITIPEEHTLRFPSVSKLEFSSKLKSNYYNWDGTFSGENMSKKDVTQITANMSVKADSALDLLSYQLKGNVLASQYTKQITTVTLDGSLQHTLLESSIHLSEKLDTSAEKKSQSSFTWEASSSVGAKASLSSQLQLETKNSKLEAQGNVRGILAVSSYQSAWNYTTTSTIDTQNYEAVGNSVLDFNSPLLQVSNTIDGEYTKGVFSINSNTGCSYLNFKNVLGVKVTSEEAELKCDTSGQVDNGNLISNIKWMVNKNGFKTENKLKGELFDANLENVALLEYGNSLLSLSLDTTGRYKAMETKNKLDFTASMQQMDVRHECLASYSDKQLHNILTGTFNLHGLEVNADTKLSGGASQAANKATLKIDTNGLTTGVISNVQISPLKLQHTFNAAVDGTKASMKLDATGQISENSIRLIAEGTADNRGIVASTTYQGDILDTNSNNIVNFKLNKEEGLVFNTKTQASYGENKLEHKNELSVAGWSLKGKIQTDSSLSCGSKYKHMCEVEMKPFTVSFDVINNFKYRELDVTHNGQLVLEPFKINFKGDLKGLHKRNQVTHTYSIQYADWVAALSTNTVGNIESATMRHKVDLKIAGLSAKFSSDSNCDSKSLQFTNRIRSAVVPFLFTFEANTNGRGFINVLGSHSGDLINKFQMKAAPLSLILVHDFRGTSQLDRESENPATTLLENKLNVMLNPSEQTSTWGLKSQLNRNTYVQNINAYNNPETIGMDITGQAMVDLGMLKYPVAIPFSSNKLYLLSALGLTSADIAEPKELQISGSLQYDKSKDAHVINIPFLENLPIYFEEFKGVIVSTLESIQNYLKNLDINQFVENYKKTLEKFPGQVNNFIRKLNLEQKINDAREKMLSFAEEYRITEEDLEVALKQAQVFYKDAITQLQTYLTDLKDFLQKYYNNYEVQKAIENLINQLMETLRAIDQRYEITQTSIRTLTTLQDALQRFQLSKLQGDAVAWLQHIDEKHQIQVQLQNTLQQLKMQIQSIDLEETANRLKQQIASINADEVIDKLKELLNAEKLNELIDKLKRVLLMLMEDYEIMDKINSINTKLQELIVKYDVGKLSQNLWDNTVQIIKKYKVKDILQKAANILKSIDIKSYTDSLIQNIDESMKQIKSYNYEELIGKINDLLSTLITKLKEFDYNVFVDEANKRICDMTRTVNDKIQDLELPQKVEAVKDYVQALQSTVSEYLETLNQKKLSELIKHLSDIFRSIGTSLLEDMITGFQYVLEDLEERFSRMNIQQELQWYWQQAVQSYQRINGHLCDLYDNIAEQLSIWAERYQLQDLLTQLCSYLEEGFVVPELKTSLFTVPQFEVSLQAIRRGEFNTPAFTVPLTDLQIPSFHVNLKKLNSITIPTRFTIPQFTILKLVTVPDITIDLEKIKEYIVSTINNLRHFDISVQEINLLRDIPFPVISLPEIKISELDFSALNIPDIRIPKLNLDSFNLNDMQIPDFQLPRIPHTVVLPAFGKLTGTFNISSPVYTLMAKAGIHNSTTSQNSPVALAFLTAKAKSTAEILSFNFDATARLSAPELQLLKLSESIKLEHTTVRIDHMGTLTFTAPSIDGKTETTVKIVSEAYNAEAKNVLSMSIRQGLSTNMETTYNHNFNVPQAQISSQVTMVNIVKGLAQQTSATVSVTNTGSGRWSVKDFSDEGTHKSELKLNLRETVAVATFSGDTSTKYIKMKQTFTSEVSSLFHAKFALNADTDITDVGHSFVNVSGKGELGDLKMEVTAFHDANLSAQPFAIHTSTKNRAILKVSFPLTLISKIDVLNNYELTLTSNKQLCTWQVSTKFNQYRYHHELSVGNDEESITAQLGLNGDANLDFLITPISIPAVTLPYLSVKTPAVTHYSLWEQAGLKSLLKTTRQTFDLSMKAQYKKNKDMHTFKVELGPFYRIINNCIKKSTQSFEQSRDKALNVLEASYNNAKANYDALRVDSSIRKLPKNLHIPGYTIPLLNIEVSSCTVELPALGFVTPREITTPTFTLPIISFAVPSYKLVVPSPDLPLLQIPSSLYRLSLPKIKMPRIQDSIKIPAMGNLTYDFSFKSSVITLSVSAGLFNQSDIVARYGASSSSVFTSDFKAEGTTSLTKKRGFKLATTISVNHDAIQGKHDSTVSFTKRNMEASVSTEAHVKLPHMTLNLKHDLSGNTKSKPNVVSRVSLDYGLSFFSPDISTQGAVTHSLTMEGLTSYFNLETTTDAQIKGSLSSKKKYTGVVHNEANAYLNSNGARANVKLQLSSLADSASVNIWNITMNENLAVDASTKRIYALWEHTGNNALKLPARMWTHGSQKSRATFEMAPWSLTANLQAQMEQPSSITRKTDVQLDSTVSISPESQILKLNSHGHCGSSILSHEVQLSNNKEDVRLDMAGSLQGSAHFLKLITLPVYQKSLWNILKMDQTISTSQKQYLNVSTSIVCTKGENIFVIPLPVHMLSDGVKINLPEVTLYVPEWVKSVPGVIHATLPDVPRIPEIPDEINVPTFKIPGMNIVVPSYTFKLSEVKLPTVIITPTFKVPFTTLQIPSYTIDLTMITIPSKINTLPFDVTLPALPTIRFPKVSIASKYLEVAEYKIPYFEVTVPEFRITILPFSLPKSFSIDDYYVELDKITNYIANFDLPTITIPEMTVEIPPLMISLPTALYLPTFKSLTGNVKVLSPIYNTTWIASVKSTSEENADIIFVSALDATCSSTIQFLEYDLDGSATITAKDGYTFKGKYTLSHRDFSVDWQQSHNFLGPRMAHQLNIDVISPIFTDLSVRCNGNTGRISSSVSSSSAGFLGMIIEKQGSKVLYGKLYAHKVSSPETDIILLDGKVFLENPENIELQVNWKKDVAVDMLHGLKERVPKMTRALYNCVNKYHKEQFGMELSVASLKLKESINANINEAYKIAANQMNGVENQLQTTVDGVTLEYNQMKQTARKLYKRAAEREFNDADLLLAIPRKNYERVMDFLDAVISFVRLSNFQLPGLDRQYTGQQLYDMALKNTAQFIEEVIQKVDNIVEGYLEAVVKYIEQLEIKVPSTGKIIKGSEILSELKEFLRKVQTNILEASNQLKKANFEQHVKSVKEHMHTSYRKIESKLRQLHDIDLETMKDQVQQMYINVITSPYAKMLHSDNLKEYISKLLQLSQTMSQVLLEKIQAAGLYVKAIREEYFDTFWFGWTVKYNEIEENVIEMLKQLLNYIKEEGPKIVDKIVTYANHLKKETRGFIENSGENVYKYLKDIQANVERKGGEKFNEFSRMLKLKLKEVFAEAGRKMAEYQMIMKDKLQEVYEQLTESYEKLNAQTQIAIDLCVENCNKFIQSIFKFFESISNTAQPYMEVRPGHLTLNFPHPFKWESFDEMPQLREDAISQLNGTISKGWQALKGNDDLTQALQKSYEKAKRLLDEKIKNKQ</sequence>
<dbReference type="SMART" id="SM01169">
    <property type="entry name" value="DUF1943"/>
    <property type="match status" value="1"/>
</dbReference>
<evidence type="ECO:0000256" key="17">
    <source>
        <dbReference type="ARBA" id="ARBA00023221"/>
    </source>
</evidence>
<dbReference type="InterPro" id="IPR015819">
    <property type="entry name" value="Lipid_transp_b-sht_shell"/>
</dbReference>
<evidence type="ECO:0000256" key="13">
    <source>
        <dbReference type="ARBA" id="ARBA00023055"/>
    </source>
</evidence>
<dbReference type="InterPro" id="IPR052418">
    <property type="entry name" value="Apolipoprotein_B"/>
</dbReference>
<dbReference type="GO" id="GO:0008203">
    <property type="term" value="P:cholesterol metabolic process"/>
    <property type="evidence" value="ECO:0007669"/>
    <property type="project" value="UniProtKB-KW"/>
</dbReference>
<keyword evidence="23" id="KW-1185">Reference proteome</keyword>
<dbReference type="Gene3D" id="2.20.80.10">
    <property type="entry name" value="Lipovitellin-phosvitin complex, chain A, domain 4"/>
    <property type="match status" value="1"/>
</dbReference>
<dbReference type="GO" id="GO:0005811">
    <property type="term" value="C:lipid droplet"/>
    <property type="evidence" value="ECO:0007669"/>
    <property type="project" value="UniProtKB-SubCell"/>
</dbReference>
<dbReference type="Pfam" id="PF01347">
    <property type="entry name" value="Vitellogenin_N"/>
    <property type="match status" value="1"/>
</dbReference>
<proteinExistence type="predicted"/>
<keyword evidence="5" id="KW-0963">Cytoplasm</keyword>
<dbReference type="InterPro" id="IPR015816">
    <property type="entry name" value="Vitellinogen_b-sht_N"/>
</dbReference>
<feature type="disulfide bond" evidence="19">
    <location>
        <begin position="145"/>
        <end position="171"/>
    </location>
</feature>
<dbReference type="InterPro" id="IPR022176">
    <property type="entry name" value="ApoB100_C"/>
</dbReference>
<dbReference type="InterPro" id="IPR001747">
    <property type="entry name" value="Vitellogenin_N"/>
</dbReference>
<keyword evidence="8" id="KW-0153">Cholesterol metabolism</keyword>
<accession>A0A4W3HYL5</accession>
<reference evidence="23" key="1">
    <citation type="journal article" date="2006" name="Science">
        <title>Ancient noncoding elements conserved in the human genome.</title>
        <authorList>
            <person name="Venkatesh B."/>
            <person name="Kirkness E.F."/>
            <person name="Loh Y.H."/>
            <person name="Halpern A.L."/>
            <person name="Lee A.P."/>
            <person name="Johnson J."/>
            <person name="Dandona N."/>
            <person name="Viswanathan L.D."/>
            <person name="Tay A."/>
            <person name="Venter J.C."/>
            <person name="Strausberg R.L."/>
            <person name="Brenner S."/>
        </authorList>
    </citation>
    <scope>NUCLEOTIDE SEQUENCE [LARGE SCALE GENOMIC DNA]</scope>
</reference>
<protein>
    <submittedName>
        <fullName evidence="22">Apolipoprotein B</fullName>
    </submittedName>
</protein>
<dbReference type="InterPro" id="IPR011030">
    <property type="entry name" value="Lipovitellin_superhlx_dom"/>
</dbReference>
<keyword evidence="18" id="KW-0850">VLDL</keyword>
<keyword evidence="14" id="KW-0443">Lipid metabolism</keyword>
<evidence type="ECO:0000256" key="3">
    <source>
        <dbReference type="ARBA" id="ARBA00004613"/>
    </source>
</evidence>
<dbReference type="GO" id="GO:0034362">
    <property type="term" value="C:low-density lipoprotein particle"/>
    <property type="evidence" value="ECO:0007669"/>
    <property type="project" value="UniProtKB-KW"/>
</dbReference>
<evidence type="ECO:0000256" key="2">
    <source>
        <dbReference type="ARBA" id="ARBA00004502"/>
    </source>
</evidence>
<keyword evidence="12" id="KW-0732">Signal</keyword>
<evidence type="ECO:0000256" key="9">
    <source>
        <dbReference type="ARBA" id="ARBA00022674"/>
    </source>
</evidence>
<evidence type="ECO:0000256" key="18">
    <source>
        <dbReference type="ARBA" id="ARBA00023313"/>
    </source>
</evidence>
<dbReference type="GeneTree" id="ENSGT00590000083139"/>
<dbReference type="FunFam" id="2.30.230.10:FF:000003">
    <property type="entry name" value="Apolipoprotein B"/>
    <property type="match status" value="1"/>
</dbReference>
<dbReference type="GO" id="GO:0005319">
    <property type="term" value="F:lipid transporter activity"/>
    <property type="evidence" value="ECO:0007669"/>
    <property type="project" value="InterPro"/>
</dbReference>
<reference evidence="22" key="4">
    <citation type="submission" date="2025-08" db="UniProtKB">
        <authorList>
            <consortium name="Ensembl"/>
        </authorList>
    </citation>
    <scope>IDENTIFICATION</scope>
</reference>
<dbReference type="OMA" id="FTCAYEN"/>
<evidence type="ECO:0000256" key="20">
    <source>
        <dbReference type="SAM" id="Coils"/>
    </source>
</evidence>
<keyword evidence="7" id="KW-0964">Secreted</keyword>
<dbReference type="GO" id="GO:0008201">
    <property type="term" value="F:heparin binding"/>
    <property type="evidence" value="ECO:0007669"/>
    <property type="project" value="UniProtKB-KW"/>
</dbReference>
<keyword evidence="16" id="KW-0325">Glycoprotein</keyword>
<dbReference type="Gene3D" id="1.25.10.20">
    <property type="entry name" value="Vitellinogen, superhelical"/>
    <property type="match status" value="1"/>
</dbReference>
<dbReference type="InterPro" id="IPR015255">
    <property type="entry name" value="Vitellinogen_open_b-sht"/>
</dbReference>
<dbReference type="PANTHER" id="PTHR13769:SF1">
    <property type="entry name" value="APOLIPOPROTEIN B-100"/>
    <property type="match status" value="1"/>
</dbReference>
<dbReference type="SUPFAM" id="SSF56968">
    <property type="entry name" value="Lipovitellin-phosvitin complex, beta-sheet shell regions"/>
    <property type="match status" value="2"/>
</dbReference>
<dbReference type="SUPFAM" id="SSF48431">
    <property type="entry name" value="Lipovitellin-phosvitin complex, superhelical domain"/>
    <property type="match status" value="1"/>
</dbReference>
<evidence type="ECO:0000256" key="15">
    <source>
        <dbReference type="ARBA" id="ARBA00023166"/>
    </source>
</evidence>
<evidence type="ECO:0000313" key="23">
    <source>
        <dbReference type="Proteomes" id="UP000314986"/>
    </source>
</evidence>
<dbReference type="Proteomes" id="UP000314986">
    <property type="component" value="Unassembled WGS sequence"/>
</dbReference>
<feature type="domain" description="Vitellogenin" evidence="21">
    <location>
        <begin position="3"/>
        <end position="626"/>
    </location>
</feature>
<keyword evidence="17" id="KW-0753">Steroid metabolism</keyword>